<dbReference type="EMBL" id="JAUQSX010000011">
    <property type="protein sequence ID" value="MDO7848562.1"/>
    <property type="molecule type" value="Genomic_DNA"/>
</dbReference>
<proteinExistence type="predicted"/>
<gene>
    <name evidence="1" type="ORF">Q5H92_19500</name>
</gene>
<comment type="caution">
    <text evidence="1">The sequence shown here is derived from an EMBL/GenBank/DDBJ whole genome shotgun (WGS) entry which is preliminary data.</text>
</comment>
<evidence type="ECO:0000313" key="2">
    <source>
        <dbReference type="Proteomes" id="UP001167796"/>
    </source>
</evidence>
<protein>
    <submittedName>
        <fullName evidence="1">Type II toxin-antitoxin system HigB family toxin</fullName>
    </submittedName>
</protein>
<dbReference type="InterPro" id="IPR018669">
    <property type="entry name" value="Toxin_HigB"/>
</dbReference>
<accession>A0ABT9AFB4</accession>
<organism evidence="1 2">
    <name type="scientific">Hymenobacter mellowenesis</name>
    <dbReference type="NCBI Taxonomy" id="3063995"/>
    <lineage>
        <taxon>Bacteria</taxon>
        <taxon>Pseudomonadati</taxon>
        <taxon>Bacteroidota</taxon>
        <taxon>Cytophagia</taxon>
        <taxon>Cytophagales</taxon>
        <taxon>Hymenobacteraceae</taxon>
        <taxon>Hymenobacter</taxon>
    </lineage>
</organism>
<keyword evidence="2" id="KW-1185">Reference proteome</keyword>
<dbReference type="Pfam" id="PF09907">
    <property type="entry name" value="HigB_toxin"/>
    <property type="match status" value="1"/>
</dbReference>
<evidence type="ECO:0000313" key="1">
    <source>
        <dbReference type="EMBL" id="MDO7848562.1"/>
    </source>
</evidence>
<name>A0ABT9AFB4_9BACT</name>
<dbReference type="RefSeq" id="WP_305013232.1">
    <property type="nucleotide sequence ID" value="NZ_JAUQSX010000011.1"/>
</dbReference>
<dbReference type="Proteomes" id="UP001167796">
    <property type="component" value="Unassembled WGS sequence"/>
</dbReference>
<sequence length="103" mass="11931">MSVLSKEKIRRYAIEHLDVANAILELYDDMKAAKWANAAEVKAFDPSATHVGNNRWVFNLLRNRYRMVVKINYSQLPAFTGQIFIRFIGTHAEYDRIANITDL</sequence>
<reference evidence="1" key="1">
    <citation type="submission" date="2023-07" db="EMBL/GenBank/DDBJ databases">
        <authorList>
            <person name="Kim M.K."/>
        </authorList>
    </citation>
    <scope>NUCLEOTIDE SEQUENCE</scope>
    <source>
        <strain evidence="1">M29</strain>
    </source>
</reference>